<dbReference type="EMBL" id="KV426187">
    <property type="protein sequence ID" value="KZV85470.1"/>
    <property type="molecule type" value="Genomic_DNA"/>
</dbReference>
<evidence type="ECO:0000313" key="2">
    <source>
        <dbReference type="EMBL" id="KZV85470.1"/>
    </source>
</evidence>
<organism evidence="2 3">
    <name type="scientific">Exidia glandulosa HHB12029</name>
    <dbReference type="NCBI Taxonomy" id="1314781"/>
    <lineage>
        <taxon>Eukaryota</taxon>
        <taxon>Fungi</taxon>
        <taxon>Dikarya</taxon>
        <taxon>Basidiomycota</taxon>
        <taxon>Agaricomycotina</taxon>
        <taxon>Agaricomycetes</taxon>
        <taxon>Auriculariales</taxon>
        <taxon>Exidiaceae</taxon>
        <taxon>Exidia</taxon>
    </lineage>
</organism>
<keyword evidence="3" id="KW-1185">Reference proteome</keyword>
<accession>A0A165DVP2</accession>
<feature type="region of interest" description="Disordered" evidence="1">
    <location>
        <begin position="145"/>
        <end position="168"/>
    </location>
</feature>
<sequence>MHNRNSDTEQLQKCTLLLALSRVRWLRWEFYYLILRPWACLRRCAVRVSSAHLGDFYYCELMSDRDRTSATGLIGIGGTALHMPDSWLLRRIPPYGQLLLDRAARAGIRLDSAAGSEELNPRRRAIVWRAAPGRTQLPLRQAVPKTPERLDGNSVGKCAQGQANVDTL</sequence>
<dbReference type="AlphaFoldDB" id="A0A165DVP2"/>
<dbReference type="Proteomes" id="UP000077266">
    <property type="component" value="Unassembled WGS sequence"/>
</dbReference>
<evidence type="ECO:0000256" key="1">
    <source>
        <dbReference type="SAM" id="MobiDB-lite"/>
    </source>
</evidence>
<evidence type="ECO:0000313" key="3">
    <source>
        <dbReference type="Proteomes" id="UP000077266"/>
    </source>
</evidence>
<gene>
    <name evidence="2" type="ORF">EXIGLDRAFT_255759</name>
</gene>
<reference evidence="2 3" key="1">
    <citation type="journal article" date="2016" name="Mol. Biol. Evol.">
        <title>Comparative Genomics of Early-Diverging Mushroom-Forming Fungi Provides Insights into the Origins of Lignocellulose Decay Capabilities.</title>
        <authorList>
            <person name="Nagy L.G."/>
            <person name="Riley R."/>
            <person name="Tritt A."/>
            <person name="Adam C."/>
            <person name="Daum C."/>
            <person name="Floudas D."/>
            <person name="Sun H."/>
            <person name="Yadav J.S."/>
            <person name="Pangilinan J."/>
            <person name="Larsson K.H."/>
            <person name="Matsuura K."/>
            <person name="Barry K."/>
            <person name="Labutti K."/>
            <person name="Kuo R."/>
            <person name="Ohm R.A."/>
            <person name="Bhattacharya S.S."/>
            <person name="Shirouzu T."/>
            <person name="Yoshinaga Y."/>
            <person name="Martin F.M."/>
            <person name="Grigoriev I.V."/>
            <person name="Hibbett D.S."/>
        </authorList>
    </citation>
    <scope>NUCLEOTIDE SEQUENCE [LARGE SCALE GENOMIC DNA]</scope>
    <source>
        <strain evidence="2 3">HHB12029</strain>
    </source>
</reference>
<dbReference type="InParanoid" id="A0A165DVP2"/>
<protein>
    <submittedName>
        <fullName evidence="2">Uncharacterized protein</fullName>
    </submittedName>
</protein>
<proteinExistence type="predicted"/>
<name>A0A165DVP2_EXIGL</name>